<proteinExistence type="predicted"/>
<evidence type="ECO:0000313" key="3">
    <source>
        <dbReference type="Proteomes" id="UP000826195"/>
    </source>
</evidence>
<gene>
    <name evidence="2" type="ORF">KQX54_003360</name>
</gene>
<dbReference type="EMBL" id="JAHXZJ010001119">
    <property type="protein sequence ID" value="KAH0553673.1"/>
    <property type="molecule type" value="Genomic_DNA"/>
</dbReference>
<keyword evidence="3" id="KW-1185">Reference proteome</keyword>
<evidence type="ECO:0000313" key="2">
    <source>
        <dbReference type="EMBL" id="KAH0553673.1"/>
    </source>
</evidence>
<organism evidence="2 3">
    <name type="scientific">Cotesia glomerata</name>
    <name type="common">Lepidopteran parasitic wasp</name>
    <name type="synonym">Apanteles glomeratus</name>
    <dbReference type="NCBI Taxonomy" id="32391"/>
    <lineage>
        <taxon>Eukaryota</taxon>
        <taxon>Metazoa</taxon>
        <taxon>Ecdysozoa</taxon>
        <taxon>Arthropoda</taxon>
        <taxon>Hexapoda</taxon>
        <taxon>Insecta</taxon>
        <taxon>Pterygota</taxon>
        <taxon>Neoptera</taxon>
        <taxon>Endopterygota</taxon>
        <taxon>Hymenoptera</taxon>
        <taxon>Apocrita</taxon>
        <taxon>Ichneumonoidea</taxon>
        <taxon>Braconidae</taxon>
        <taxon>Microgastrinae</taxon>
        <taxon>Cotesia</taxon>
    </lineage>
</organism>
<name>A0AAV7IJ84_COTGL</name>
<accession>A0AAV7IJ84</accession>
<sequence length="137" mass="15214">MISRRSLRFKIKHVFGVRLGRGPTETPIDPSPGVHHSDFGLRAELVELRPIPGLIFRKATSKVYLSHAQLRGPNGCGKPGIIPNYPPYVEVRLGFRARGPRVASTRRELPQFPEAGALPCISREKNPTKPPPHISKL</sequence>
<comment type="caution">
    <text evidence="2">The sequence shown here is derived from an EMBL/GenBank/DDBJ whole genome shotgun (WGS) entry which is preliminary data.</text>
</comment>
<dbReference type="AlphaFoldDB" id="A0AAV7IJ84"/>
<protein>
    <submittedName>
        <fullName evidence="2">Uncharacterized protein</fullName>
    </submittedName>
</protein>
<dbReference type="Proteomes" id="UP000826195">
    <property type="component" value="Unassembled WGS sequence"/>
</dbReference>
<reference evidence="2 3" key="1">
    <citation type="journal article" date="2021" name="J. Hered.">
        <title>A chromosome-level genome assembly of the parasitoid wasp, Cotesia glomerata (Hymenoptera: Braconidae).</title>
        <authorList>
            <person name="Pinto B.J."/>
            <person name="Weis J.J."/>
            <person name="Gamble T."/>
            <person name="Ode P.J."/>
            <person name="Paul R."/>
            <person name="Zaspel J.M."/>
        </authorList>
    </citation>
    <scope>NUCLEOTIDE SEQUENCE [LARGE SCALE GENOMIC DNA]</scope>
    <source>
        <strain evidence="2">CgM1</strain>
    </source>
</reference>
<feature type="compositionally biased region" description="Pro residues" evidence="1">
    <location>
        <begin position="128"/>
        <end position="137"/>
    </location>
</feature>
<feature type="region of interest" description="Disordered" evidence="1">
    <location>
        <begin position="114"/>
        <end position="137"/>
    </location>
</feature>
<evidence type="ECO:0000256" key="1">
    <source>
        <dbReference type="SAM" id="MobiDB-lite"/>
    </source>
</evidence>